<dbReference type="EMBL" id="KT362047">
    <property type="protein sequence ID" value="ALV82380.1"/>
    <property type="molecule type" value="Genomic_DNA"/>
</dbReference>
<evidence type="ECO:0000313" key="2">
    <source>
        <dbReference type="EMBL" id="ALV82380.1"/>
    </source>
</evidence>
<name>A0A0U3SI35_STRRO</name>
<organism evidence="2">
    <name type="scientific">Streptomyces rochei</name>
    <name type="common">Streptomyces parvullus</name>
    <dbReference type="NCBI Taxonomy" id="1928"/>
    <lineage>
        <taxon>Bacteria</taxon>
        <taxon>Bacillati</taxon>
        <taxon>Actinomycetota</taxon>
        <taxon>Actinomycetes</taxon>
        <taxon>Kitasatosporales</taxon>
        <taxon>Streptomycetaceae</taxon>
        <taxon>Streptomyces</taxon>
        <taxon>Streptomyces rochei group</taxon>
    </lineage>
</organism>
<accession>A0A0U3SI35</accession>
<dbReference type="RefSeq" id="WP_392904739.1">
    <property type="nucleotide sequence ID" value="NZ_JBIDAO010000004.1"/>
</dbReference>
<proteinExistence type="predicted"/>
<dbReference type="InterPro" id="IPR006311">
    <property type="entry name" value="TAT_signal"/>
</dbReference>
<reference evidence="2" key="1">
    <citation type="submission" date="2015-08" db="EMBL/GenBank/DDBJ databases">
        <title>Discovery of a novel antibiotic invisible to genome mining, by efficient functional screening of genomic libraries.</title>
        <authorList>
            <person name="Xu M."/>
            <person name="Wang Y."/>
            <person name="Liu M."/>
            <person name="Zhao Z."/>
            <person name="Xu L."/>
            <person name="Chen X."/>
            <person name="Gao G."/>
            <person name="Han D."/>
            <person name="Liu L."/>
            <person name="Huang S."/>
            <person name="He X."/>
            <person name="Lin S."/>
            <person name="Kang Q."/>
            <person name="Ou H."/>
            <person name="Zhou H."/>
            <person name="Pang X."/>
            <person name="Deng Z."/>
            <person name="Tao M."/>
        </authorList>
    </citation>
    <scope>NUCLEOTIDE SEQUENCE</scope>
    <source>
        <strain evidence="2">Sal35</strain>
    </source>
</reference>
<dbReference type="PROSITE" id="PS51318">
    <property type="entry name" value="TAT"/>
    <property type="match status" value="1"/>
</dbReference>
<feature type="region of interest" description="Disordered" evidence="1">
    <location>
        <begin position="35"/>
        <end position="57"/>
    </location>
</feature>
<protein>
    <submittedName>
        <fullName evidence="2">Secreted protein</fullName>
    </submittedName>
</protein>
<sequence>MSHDNLGRRRLMTTTLGTVAAVGLGAGGGLLGAGPAGAAERPAGPHRSRGDDFPDVPGMLGDRRANELWYMFDETTLYHVGPELEQAFTDIETALGDGWERAIFDAWMAMAATSDYPHNFIEYVTPIKGPLAVLSKAQLGVFDTYYRPGGRGIVNAFADFAQGVLYDPRRERPVHTMNGNPPPGYHIWFIFMRSMMLLDISRHRWERMAPVNAMAWALQTIAKPTQTEVKEPLPRQVVVREAVKWLPRSVRQLDRDFLSYPLPEGMS</sequence>
<evidence type="ECO:0000256" key="1">
    <source>
        <dbReference type="SAM" id="MobiDB-lite"/>
    </source>
</evidence>
<dbReference type="AlphaFoldDB" id="A0A0U3SI35"/>